<gene>
    <name evidence="2" type="ORF">KEC57_00830</name>
</gene>
<dbReference type="PANTHER" id="PTHR43685:SF3">
    <property type="entry name" value="SLR2126 PROTEIN"/>
    <property type="match status" value="1"/>
</dbReference>
<feature type="domain" description="Glycosyltransferase 2-like" evidence="1">
    <location>
        <begin position="5"/>
        <end position="159"/>
    </location>
</feature>
<dbReference type="Proteomes" id="UP001139354">
    <property type="component" value="Unassembled WGS sequence"/>
</dbReference>
<dbReference type="EMBL" id="JAGTTN010000001">
    <property type="protein sequence ID" value="MCC2030723.1"/>
    <property type="molecule type" value="Genomic_DNA"/>
</dbReference>
<keyword evidence="3" id="KW-1185">Reference proteome</keyword>
<dbReference type="AlphaFoldDB" id="A0A9X1LS24"/>
<name>A0A9X1LS24_9MICO</name>
<dbReference type="InterPro" id="IPR001173">
    <property type="entry name" value="Glyco_trans_2-like"/>
</dbReference>
<dbReference type="Gene3D" id="3.90.550.10">
    <property type="entry name" value="Spore Coat Polysaccharide Biosynthesis Protein SpsA, Chain A"/>
    <property type="match status" value="1"/>
</dbReference>
<evidence type="ECO:0000313" key="3">
    <source>
        <dbReference type="Proteomes" id="UP001139354"/>
    </source>
</evidence>
<sequence>MTRASVIVPSRGGAQRLPRLLAALGAQTHPDVEIIVVVDGDIDGSETVLERSPITVRRVVFTENKGRSAALNAGFAAATGDVLIRCDDDLEPAPEWVAAHVAAHAGESVGVIGLYRNVYPDSPYARAYGRKADLLFAEEAYATPAERTWRYWAGNASVTRETFALIGPYSSAYRSYGWEDVDWGYRLHAASVPVRMLPSAESIHHSPSVSAAIRSRRAYLSGSARRTFERLHGVDAAGPLNRPGGVWGGAVRALAWRADEARVQRVASFVDRLIAVVPRPVGEKLVALTVESAAIAGYDRNEPSRSLV</sequence>
<organism evidence="2 3">
    <name type="scientific">Microbacterium allomyrinae</name>
    <dbReference type="NCBI Taxonomy" id="2830666"/>
    <lineage>
        <taxon>Bacteria</taxon>
        <taxon>Bacillati</taxon>
        <taxon>Actinomycetota</taxon>
        <taxon>Actinomycetes</taxon>
        <taxon>Micrococcales</taxon>
        <taxon>Microbacteriaceae</taxon>
        <taxon>Microbacterium</taxon>
    </lineage>
</organism>
<dbReference type="InterPro" id="IPR050834">
    <property type="entry name" value="Glycosyltransf_2"/>
</dbReference>
<dbReference type="SUPFAM" id="SSF53448">
    <property type="entry name" value="Nucleotide-diphospho-sugar transferases"/>
    <property type="match status" value="1"/>
</dbReference>
<reference evidence="2" key="1">
    <citation type="submission" date="2021-04" db="EMBL/GenBank/DDBJ databases">
        <title>Microbacterium tenobrionis sp. nov. and Microbacterium allomyrinae sp. nov., isolated from larvae of Tenobrio molitor and Allomyrina dichotoma, respectively.</title>
        <authorList>
            <person name="Lee S.D."/>
        </authorList>
    </citation>
    <scope>NUCLEOTIDE SEQUENCE</scope>
    <source>
        <strain evidence="2">BWT-G7</strain>
    </source>
</reference>
<dbReference type="CDD" id="cd00761">
    <property type="entry name" value="Glyco_tranf_GTA_type"/>
    <property type="match status" value="1"/>
</dbReference>
<dbReference type="Pfam" id="PF00535">
    <property type="entry name" value="Glycos_transf_2"/>
    <property type="match status" value="1"/>
</dbReference>
<comment type="caution">
    <text evidence="2">The sequence shown here is derived from an EMBL/GenBank/DDBJ whole genome shotgun (WGS) entry which is preliminary data.</text>
</comment>
<evidence type="ECO:0000313" key="2">
    <source>
        <dbReference type="EMBL" id="MCC2030723.1"/>
    </source>
</evidence>
<dbReference type="InterPro" id="IPR029044">
    <property type="entry name" value="Nucleotide-diphossugar_trans"/>
</dbReference>
<dbReference type="PANTHER" id="PTHR43685">
    <property type="entry name" value="GLYCOSYLTRANSFERASE"/>
    <property type="match status" value="1"/>
</dbReference>
<dbReference type="RefSeq" id="WP_229382624.1">
    <property type="nucleotide sequence ID" value="NZ_JAGTTN010000001.1"/>
</dbReference>
<protein>
    <submittedName>
        <fullName evidence="2">Glycosyltransferase family 2 protein</fullName>
    </submittedName>
</protein>
<accession>A0A9X1LS24</accession>
<evidence type="ECO:0000259" key="1">
    <source>
        <dbReference type="Pfam" id="PF00535"/>
    </source>
</evidence>
<proteinExistence type="predicted"/>